<dbReference type="Gene3D" id="1.10.10.10">
    <property type="entry name" value="Winged helix-like DNA-binding domain superfamily/Winged helix DNA-binding domain"/>
    <property type="match status" value="1"/>
</dbReference>
<dbReference type="InterPro" id="IPR036388">
    <property type="entry name" value="WH-like_DNA-bd_sf"/>
</dbReference>
<evidence type="ECO:0000256" key="1">
    <source>
        <dbReference type="ARBA" id="ARBA00009437"/>
    </source>
</evidence>
<keyword evidence="4" id="KW-0804">Transcription</keyword>
<dbReference type="Proteomes" id="UP000760480">
    <property type="component" value="Unassembled WGS sequence"/>
</dbReference>
<keyword evidence="7" id="KW-1185">Reference proteome</keyword>
<dbReference type="Pfam" id="PF03466">
    <property type="entry name" value="LysR_substrate"/>
    <property type="match status" value="1"/>
</dbReference>
<dbReference type="PRINTS" id="PR00039">
    <property type="entry name" value="HTHLYSR"/>
</dbReference>
<keyword evidence="2" id="KW-0805">Transcription regulation</keyword>
<dbReference type="Gene3D" id="3.40.190.290">
    <property type="match status" value="1"/>
</dbReference>
<protein>
    <submittedName>
        <fullName evidence="6">LysR family transcriptional regulator</fullName>
    </submittedName>
</protein>
<dbReference type="SUPFAM" id="SSF53850">
    <property type="entry name" value="Periplasmic binding protein-like II"/>
    <property type="match status" value="1"/>
</dbReference>
<dbReference type="Pfam" id="PF00126">
    <property type="entry name" value="HTH_1"/>
    <property type="match status" value="1"/>
</dbReference>
<dbReference type="EMBL" id="SPMZ01000083">
    <property type="protein sequence ID" value="NMQ21267.1"/>
    <property type="molecule type" value="Genomic_DNA"/>
</dbReference>
<evidence type="ECO:0000313" key="6">
    <source>
        <dbReference type="EMBL" id="NMQ21267.1"/>
    </source>
</evidence>
<name>A0ABX1TPB7_9GAMM</name>
<accession>A0ABX1TPB7</accession>
<evidence type="ECO:0000256" key="4">
    <source>
        <dbReference type="ARBA" id="ARBA00023163"/>
    </source>
</evidence>
<gene>
    <name evidence="6" type="ORF">E4P82_19920</name>
</gene>
<evidence type="ECO:0000259" key="5">
    <source>
        <dbReference type="PROSITE" id="PS50931"/>
    </source>
</evidence>
<sequence>MPIPRTTLEQWQVLQAIVECGGFAQAAATLHRSQSAISYAVARLQAQLGVDLLVPDGRRMVLTPAGEALLRDARPLLDTAFRLERRARALLQGWEPEVRLAVDGLCPTAPLLAALAAFAAQCPATRLQLHEEMLSGAEDALLRGEVDLALVTRVPPGFLGDAVAEAEFVAVAAPDHPLHQRGAALSAADLENATQVVVRDSGARQPRDEGWLSARRWTVSHPDTALALVSAGLAFSWLPRHSIREQLDAGQLLPLPLTSGARHRRALYLVVADETGAGPAARALAAALRTHLNAFFPSASG</sequence>
<comment type="caution">
    <text evidence="6">The sequence shown here is derived from an EMBL/GenBank/DDBJ whole genome shotgun (WGS) entry which is preliminary data.</text>
</comment>
<dbReference type="SUPFAM" id="SSF46785">
    <property type="entry name" value="Winged helix' DNA-binding domain"/>
    <property type="match status" value="1"/>
</dbReference>
<evidence type="ECO:0000256" key="2">
    <source>
        <dbReference type="ARBA" id="ARBA00023015"/>
    </source>
</evidence>
<dbReference type="PANTHER" id="PTHR30126:SF88">
    <property type="entry name" value="TRANSCRIPTIONAL REGULATOR-RELATED"/>
    <property type="match status" value="1"/>
</dbReference>
<dbReference type="PANTHER" id="PTHR30126">
    <property type="entry name" value="HTH-TYPE TRANSCRIPTIONAL REGULATOR"/>
    <property type="match status" value="1"/>
</dbReference>
<evidence type="ECO:0000313" key="7">
    <source>
        <dbReference type="Proteomes" id="UP000760480"/>
    </source>
</evidence>
<dbReference type="RefSeq" id="WP_169250537.1">
    <property type="nucleotide sequence ID" value="NZ_SPMZ01000083.1"/>
</dbReference>
<reference evidence="6 7" key="1">
    <citation type="submission" date="2019-03" db="EMBL/GenBank/DDBJ databases">
        <title>Metabolic reconstructions from genomes of highly enriched 'Candidatus Accumulibacter' and 'Candidatus Competibacter' bioreactor populations.</title>
        <authorList>
            <person name="Annavajhala M.K."/>
            <person name="Welles L."/>
            <person name="Abbas B."/>
            <person name="Sorokin D."/>
            <person name="Park H."/>
            <person name="Van Loosdrecht M."/>
            <person name="Chandran K."/>
        </authorList>
    </citation>
    <scope>NUCLEOTIDE SEQUENCE [LARGE SCALE GENOMIC DNA]</scope>
    <source>
        <strain evidence="6 7">SBR_G</strain>
    </source>
</reference>
<evidence type="ECO:0000256" key="3">
    <source>
        <dbReference type="ARBA" id="ARBA00023125"/>
    </source>
</evidence>
<keyword evidence="3" id="KW-0238">DNA-binding</keyword>
<dbReference type="InterPro" id="IPR005119">
    <property type="entry name" value="LysR_subst-bd"/>
</dbReference>
<comment type="similarity">
    <text evidence="1">Belongs to the LysR transcriptional regulatory family.</text>
</comment>
<dbReference type="InterPro" id="IPR036390">
    <property type="entry name" value="WH_DNA-bd_sf"/>
</dbReference>
<dbReference type="InterPro" id="IPR000847">
    <property type="entry name" value="LysR_HTH_N"/>
</dbReference>
<dbReference type="PROSITE" id="PS50931">
    <property type="entry name" value="HTH_LYSR"/>
    <property type="match status" value="1"/>
</dbReference>
<organism evidence="6 7">
    <name type="scientific">Candidatus Competibacter phosphatis</name>
    <dbReference type="NCBI Taxonomy" id="221280"/>
    <lineage>
        <taxon>Bacteria</taxon>
        <taxon>Pseudomonadati</taxon>
        <taxon>Pseudomonadota</taxon>
        <taxon>Gammaproteobacteria</taxon>
        <taxon>Candidatus Competibacteraceae</taxon>
        <taxon>Candidatus Competibacter</taxon>
    </lineage>
</organism>
<feature type="domain" description="HTH lysR-type" evidence="5">
    <location>
        <begin position="6"/>
        <end position="63"/>
    </location>
</feature>
<proteinExistence type="inferred from homology"/>